<dbReference type="Gene3D" id="3.40.50.2000">
    <property type="entry name" value="Glycogen Phosphorylase B"/>
    <property type="match status" value="2"/>
</dbReference>
<dbReference type="PANTHER" id="PTHR46401:SF2">
    <property type="entry name" value="GLYCOSYLTRANSFERASE WBBK-RELATED"/>
    <property type="match status" value="1"/>
</dbReference>
<evidence type="ECO:0000313" key="3">
    <source>
        <dbReference type="EMBL" id="RCU58622.1"/>
    </source>
</evidence>
<dbReference type="RefSeq" id="WP_113966773.1">
    <property type="nucleotide sequence ID" value="NZ_QNRP01000011.1"/>
</dbReference>
<evidence type="ECO:0000259" key="2">
    <source>
        <dbReference type="Pfam" id="PF00534"/>
    </source>
</evidence>
<dbReference type="InterPro" id="IPR001296">
    <property type="entry name" value="Glyco_trans_1"/>
</dbReference>
<accession>A0A368P721</accession>
<dbReference type="Pfam" id="PF00534">
    <property type="entry name" value="Glycos_transf_1"/>
    <property type="match status" value="1"/>
</dbReference>
<evidence type="ECO:0000256" key="1">
    <source>
        <dbReference type="ARBA" id="ARBA00022679"/>
    </source>
</evidence>
<dbReference type="AlphaFoldDB" id="A0A368P721"/>
<dbReference type="GO" id="GO:0016757">
    <property type="term" value="F:glycosyltransferase activity"/>
    <property type="evidence" value="ECO:0007669"/>
    <property type="project" value="TreeGrafter"/>
</dbReference>
<evidence type="ECO:0000313" key="4">
    <source>
        <dbReference type="Proteomes" id="UP000252249"/>
    </source>
</evidence>
<dbReference type="OrthoDB" id="9816564at2"/>
<feature type="domain" description="Glycosyl transferase family 1" evidence="2">
    <location>
        <begin position="189"/>
        <end position="353"/>
    </location>
</feature>
<name>A0A368P721_9FLAO</name>
<dbReference type="GO" id="GO:0009103">
    <property type="term" value="P:lipopolysaccharide biosynthetic process"/>
    <property type="evidence" value="ECO:0007669"/>
    <property type="project" value="TreeGrafter"/>
</dbReference>
<organism evidence="3 4">
    <name type="scientific">Oceanihabitans sediminis</name>
    <dbReference type="NCBI Taxonomy" id="1812012"/>
    <lineage>
        <taxon>Bacteria</taxon>
        <taxon>Pseudomonadati</taxon>
        <taxon>Bacteroidota</taxon>
        <taxon>Flavobacteriia</taxon>
        <taxon>Flavobacteriales</taxon>
        <taxon>Flavobacteriaceae</taxon>
        <taxon>Oceanihabitans</taxon>
    </lineage>
</organism>
<dbReference type="PANTHER" id="PTHR46401">
    <property type="entry name" value="GLYCOSYLTRANSFERASE WBBK-RELATED"/>
    <property type="match status" value="1"/>
</dbReference>
<keyword evidence="4" id="KW-1185">Reference proteome</keyword>
<sequence length="384" mass="44103">MELHWFELKQIDRVTNFSSRSEIIKAGLIAKINVQYYCTFAKSKKYFGLENNINYLGVFKNKYLKAIEFRLLVIYKAILLVLSAKPIVIMVNQDLVTNVLPAVFINKIFKRNKRFVVDVRTTPTNPATFDKDMAIFHGKFKAAIKHFDGLSFITPYMEKYVMEKYTSNLPTVNWSSGADTGLFNPKSFVKSSKKSEFTVFYHGGISVSRGSLVLIKACESLVNKGYKIQLIQVGICVDKEIEAYIKTKKIEDWCKLLPPVPLKEIPQYIMDCDLPVLPFPNFMAWRVSSPIKLMEYLAMGKKVLAPNIEAFVDVFGKDSNLIFLYDAKADNQVEQISENIAQIIDNNLLDNFVSQEAINFVGDNYTWDRQANNLFEFCKSLWIR</sequence>
<comment type="caution">
    <text evidence="3">The sequence shown here is derived from an EMBL/GenBank/DDBJ whole genome shotgun (WGS) entry which is preliminary data.</text>
</comment>
<protein>
    <submittedName>
        <fullName evidence="3">Glycosyltransferase</fullName>
    </submittedName>
</protein>
<dbReference type="SUPFAM" id="SSF53756">
    <property type="entry name" value="UDP-Glycosyltransferase/glycogen phosphorylase"/>
    <property type="match status" value="1"/>
</dbReference>
<keyword evidence="1 3" id="KW-0808">Transferase</keyword>
<dbReference type="EMBL" id="QPIG01000001">
    <property type="protein sequence ID" value="RCU58622.1"/>
    <property type="molecule type" value="Genomic_DNA"/>
</dbReference>
<reference evidence="3 4" key="1">
    <citation type="submission" date="2018-07" db="EMBL/GenBank/DDBJ databases">
        <title>Oceanihabitans testaceum sp. nov., isolated from marine sediment.</title>
        <authorList>
            <person name="Li C.-M."/>
        </authorList>
    </citation>
    <scope>NUCLEOTIDE SEQUENCE [LARGE SCALE GENOMIC DNA]</scope>
    <source>
        <strain evidence="3 4">S9-10</strain>
    </source>
</reference>
<dbReference type="Proteomes" id="UP000252249">
    <property type="component" value="Unassembled WGS sequence"/>
</dbReference>
<gene>
    <name evidence="3" type="ORF">DU428_04390</name>
</gene>
<proteinExistence type="predicted"/>